<dbReference type="EMBL" id="MRYD01000001">
    <property type="protein sequence ID" value="OSZ62366.1"/>
    <property type="molecule type" value="Genomic_DNA"/>
</dbReference>
<protein>
    <recommendedName>
        <fullName evidence="4">Translation initiation factor IF-2</fullName>
    </recommendedName>
</protein>
<feature type="compositionally biased region" description="Low complexity" evidence="1">
    <location>
        <begin position="278"/>
        <end position="292"/>
    </location>
</feature>
<evidence type="ECO:0000313" key="3">
    <source>
        <dbReference type="Proteomes" id="UP000194266"/>
    </source>
</evidence>
<reference evidence="2 3" key="1">
    <citation type="submission" date="2016-12" db="EMBL/GenBank/DDBJ databases">
        <title>Genome Mining:The Detection of Biosynthetic Gene Clusters to Aid in the Expression of Curamycin A produced by Streptomyces sp. strain CZA14.</title>
        <authorList>
            <person name="Durrell K.A."/>
            <person name="Kirby B.M."/>
            <person name="Khan W."/>
            <person name="Mthethwa T."/>
            <person name="Le Roes-Hill M."/>
        </authorList>
    </citation>
    <scope>NUCLEOTIDE SEQUENCE [LARGE SCALE GENOMIC DNA]</scope>
    <source>
        <strain evidence="2 3">CZA14</strain>
    </source>
</reference>
<feature type="region of interest" description="Disordered" evidence="1">
    <location>
        <begin position="175"/>
        <end position="233"/>
    </location>
</feature>
<organism evidence="2 3">
    <name type="scientific">Streptomyces pharetrae CZA14</name>
    <dbReference type="NCBI Taxonomy" id="1144883"/>
    <lineage>
        <taxon>Bacteria</taxon>
        <taxon>Bacillati</taxon>
        <taxon>Actinomycetota</taxon>
        <taxon>Actinomycetes</taxon>
        <taxon>Kitasatosporales</taxon>
        <taxon>Streptomycetaceae</taxon>
        <taxon>Streptomyces</taxon>
    </lineage>
</organism>
<feature type="compositionally biased region" description="Low complexity" evidence="1">
    <location>
        <begin position="498"/>
        <end position="507"/>
    </location>
</feature>
<feature type="compositionally biased region" description="Low complexity" evidence="1">
    <location>
        <begin position="536"/>
        <end position="550"/>
    </location>
</feature>
<feature type="region of interest" description="Disordered" evidence="1">
    <location>
        <begin position="273"/>
        <end position="550"/>
    </location>
</feature>
<sequence length="550" mass="54210">MAGKGSGGARGGTSFEGMSHEQMLAWLDQADSGTVQAAAQKLVAAAEEIRKIADELKIRPQWVEWKGEGADAFRTWAGDLANSALRLADFSGDSGKWLSQASGAIATAQAAVPRDESSASANLAAARAHHNDPDAGAVAAKSGAELAALKAHKEKVRQEAAVEMRKLAQAYDLSSTQMDGLERPRFPPPPARFVPGHGESSVDLARPGGGDGASTADATSGVGRSVGAGTGRAVASERSLEAVSAAGVSDEPHRPVETDPLTHVEINTVGTLPETHHPVTAPGPTVGPTGPARPETVLPPTATAMIPPTSGRGGGRMPTAPGGGGRPIVGGRTSLAPGQGGTGLPRGRDVTAAGRTLPGQSVGSGRDLPSTSGTTVGGPTNPGVMGGRPTGQGVTSGRPMGLGAPGGRPASPSTMGGPPTGQGIAGGRPTATPATGRSSGRLPGGTVVGGEPTASRGSTGPGPVAGRRVPSTAARPGATTDTGRPPSTPQGGVVGGTPQRTGRAPARPGAPVPSAPTRGGISGGKPSEGSDRGSARRGAGSVSGAQRRER</sequence>
<dbReference type="Proteomes" id="UP000194266">
    <property type="component" value="Unassembled WGS sequence"/>
</dbReference>
<evidence type="ECO:0000256" key="1">
    <source>
        <dbReference type="SAM" id="MobiDB-lite"/>
    </source>
</evidence>
<evidence type="ECO:0000313" key="2">
    <source>
        <dbReference type="EMBL" id="OSZ62366.1"/>
    </source>
</evidence>
<feature type="compositionally biased region" description="Gly residues" evidence="1">
    <location>
        <begin position="311"/>
        <end position="328"/>
    </location>
</feature>
<comment type="caution">
    <text evidence="2">The sequence shown here is derived from an EMBL/GenBank/DDBJ whole genome shotgun (WGS) entry which is preliminary data.</text>
</comment>
<accession>A0ABX3YQY7</accession>
<proteinExistence type="predicted"/>
<gene>
    <name evidence="2" type="ORF">OQI_00165</name>
</gene>
<keyword evidence="3" id="KW-1185">Reference proteome</keyword>
<dbReference type="InterPro" id="IPR038332">
    <property type="entry name" value="PPE_sf"/>
</dbReference>
<name>A0ABX3YQY7_9ACTN</name>
<dbReference type="Gene3D" id="1.20.1260.20">
    <property type="entry name" value="PPE superfamily"/>
    <property type="match status" value="1"/>
</dbReference>
<evidence type="ECO:0008006" key="4">
    <source>
        <dbReference type="Google" id="ProtNLM"/>
    </source>
</evidence>
<feature type="compositionally biased region" description="Low complexity" evidence="1">
    <location>
        <begin position="369"/>
        <end position="383"/>
    </location>
</feature>